<gene>
    <name evidence="2" type="ORF">G6034_06840</name>
</gene>
<sequence length="227" mass="23197">MMKRLLTGLSTAALLAVGVAPAGAAPNIYHTISSTNGFTQVVETVGCEQTQIFVDSSVAQYADQPGPVNKQGLTSVFLRITDICATTAGGVAAAAGPGVVLFEAEGQNMAPLVVDPRLTAASISTELPGTDGNGNPVTIGLAAAWTGTGPLEHSTVHNHANFPGEGNVNATDNNLRRTATAKVSVTVNGRTAAGTDSEASLEQVKSRCIEVARPGVEDFYPCFGFPG</sequence>
<comment type="caution">
    <text evidence="2">The sequence shown here is derived from an EMBL/GenBank/DDBJ whole genome shotgun (WGS) entry which is preliminary data.</text>
</comment>
<evidence type="ECO:0000313" key="2">
    <source>
        <dbReference type="EMBL" id="NVM94629.1"/>
    </source>
</evidence>
<keyword evidence="1" id="KW-0732">Signal</keyword>
<protein>
    <recommendedName>
        <fullName evidence="4">CHRD domain-containing protein</fullName>
    </recommendedName>
</protein>
<evidence type="ECO:0000256" key="1">
    <source>
        <dbReference type="SAM" id="SignalP"/>
    </source>
</evidence>
<accession>A0A7Y7LZ29</accession>
<dbReference type="AlphaFoldDB" id="A0A7Y7LZ29"/>
<dbReference type="EMBL" id="JAAMFM010000007">
    <property type="protein sequence ID" value="NVM94629.1"/>
    <property type="molecule type" value="Genomic_DNA"/>
</dbReference>
<dbReference type="RefSeq" id="WP_176634365.1">
    <property type="nucleotide sequence ID" value="NZ_JAAMFM010000007.1"/>
</dbReference>
<proteinExistence type="predicted"/>
<feature type="chain" id="PRO_5030599316" description="CHRD domain-containing protein" evidence="1">
    <location>
        <begin position="25"/>
        <end position="227"/>
    </location>
</feature>
<organism evidence="2 3">
    <name type="scientific">Arthrobacter wenxiniae</name>
    <dbReference type="NCBI Taxonomy" id="2713570"/>
    <lineage>
        <taxon>Bacteria</taxon>
        <taxon>Bacillati</taxon>
        <taxon>Actinomycetota</taxon>
        <taxon>Actinomycetes</taxon>
        <taxon>Micrococcales</taxon>
        <taxon>Micrococcaceae</taxon>
        <taxon>Arthrobacter</taxon>
    </lineage>
</organism>
<keyword evidence="3" id="KW-1185">Reference proteome</keyword>
<evidence type="ECO:0000313" key="3">
    <source>
        <dbReference type="Proteomes" id="UP000543556"/>
    </source>
</evidence>
<name>A0A7Y7LZ29_9MICC</name>
<evidence type="ECO:0008006" key="4">
    <source>
        <dbReference type="Google" id="ProtNLM"/>
    </source>
</evidence>
<reference evidence="2 3" key="1">
    <citation type="submission" date="2020-02" db="EMBL/GenBank/DDBJ databases">
        <title>Genome sequence of strain AETb3-4.</title>
        <authorList>
            <person name="Gao J."/>
            <person name="Zhang X."/>
        </authorList>
    </citation>
    <scope>NUCLEOTIDE SEQUENCE [LARGE SCALE GENOMIC DNA]</scope>
    <source>
        <strain evidence="2 3">AETb3-4</strain>
    </source>
</reference>
<feature type="signal peptide" evidence="1">
    <location>
        <begin position="1"/>
        <end position="24"/>
    </location>
</feature>
<dbReference type="Proteomes" id="UP000543556">
    <property type="component" value="Unassembled WGS sequence"/>
</dbReference>